<evidence type="ECO:0000259" key="9">
    <source>
        <dbReference type="Pfam" id="PF19292"/>
    </source>
</evidence>
<keyword evidence="6" id="KW-1003">Cell membrane</keyword>
<keyword evidence="3 6" id="KW-0321">Glycogen metabolism</keyword>
<feature type="domain" description="GH15-like" evidence="8">
    <location>
        <begin position="14"/>
        <end position="886"/>
    </location>
</feature>
<comment type="pathway">
    <text evidence="1 6">Glycan biosynthesis; glycogen metabolism.</text>
</comment>
<evidence type="ECO:0000256" key="6">
    <source>
        <dbReference type="RuleBase" id="RU364123"/>
    </source>
</evidence>
<organism evidence="10 11">
    <name type="scientific">Hymenolepis diminuta</name>
    <name type="common">Rat tapeworm</name>
    <dbReference type="NCBI Taxonomy" id="6216"/>
    <lineage>
        <taxon>Eukaryota</taxon>
        <taxon>Metazoa</taxon>
        <taxon>Spiralia</taxon>
        <taxon>Lophotrochozoa</taxon>
        <taxon>Platyhelminthes</taxon>
        <taxon>Cestoda</taxon>
        <taxon>Eucestoda</taxon>
        <taxon>Cyclophyllidea</taxon>
        <taxon>Hymenolepididae</taxon>
        <taxon>Hymenolepis</taxon>
    </lineage>
</organism>
<comment type="subcellular location">
    <subcellularLocation>
        <location evidence="6">Cell membrane</location>
        <topology evidence="6">Lipid-anchor</topology>
        <orientation evidence="6">Cytoplasmic side</orientation>
    </subcellularLocation>
</comment>
<keyword evidence="6" id="KW-0472">Membrane</keyword>
<dbReference type="InterPro" id="IPR045583">
    <property type="entry name" value="KPBA/B_C"/>
</dbReference>
<dbReference type="PANTHER" id="PTHR10749:SF8">
    <property type="entry name" value="PHOSPHORYLASE B KINASE REGULATORY SUBUNIT BETA"/>
    <property type="match status" value="1"/>
</dbReference>
<dbReference type="InterPro" id="IPR008928">
    <property type="entry name" value="6-hairpin_glycosidase_sf"/>
</dbReference>
<dbReference type="GO" id="GO:0005977">
    <property type="term" value="P:glycogen metabolic process"/>
    <property type="evidence" value="ECO:0007669"/>
    <property type="project" value="UniProtKB-UniPathway"/>
</dbReference>
<evidence type="ECO:0000256" key="2">
    <source>
        <dbReference type="ARBA" id="ARBA00007128"/>
    </source>
</evidence>
<dbReference type="GO" id="GO:0005516">
    <property type="term" value="F:calmodulin binding"/>
    <property type="evidence" value="ECO:0007669"/>
    <property type="project" value="UniProtKB-KW"/>
</dbReference>
<feature type="region of interest" description="Disordered" evidence="7">
    <location>
        <begin position="953"/>
        <end position="984"/>
    </location>
</feature>
<accession>A0A564Z294</accession>
<dbReference type="AlphaFoldDB" id="A0A564Z294"/>
<proteinExistence type="inferred from homology"/>
<dbReference type="Pfam" id="PF00723">
    <property type="entry name" value="Glyco_hydro_15"/>
    <property type="match status" value="1"/>
</dbReference>
<keyword evidence="4 6" id="KW-0112">Calmodulin-binding</keyword>
<dbReference type="PANTHER" id="PTHR10749">
    <property type="entry name" value="PHOSPHORYLASE B KINASE REGULATORY SUBUNIT"/>
    <property type="match status" value="1"/>
</dbReference>
<protein>
    <recommendedName>
        <fullName evidence="6">Phosphorylase b kinase regulatory subunit</fullName>
    </recommendedName>
</protein>
<reference evidence="10 11" key="1">
    <citation type="submission" date="2019-07" db="EMBL/GenBank/DDBJ databases">
        <authorList>
            <person name="Jastrzebski P J."/>
            <person name="Paukszto L."/>
            <person name="Jastrzebski P J."/>
        </authorList>
    </citation>
    <scope>NUCLEOTIDE SEQUENCE [LARGE SCALE GENOMIC DNA]</scope>
    <source>
        <strain evidence="10 11">WMS-il1</strain>
    </source>
</reference>
<dbReference type="Pfam" id="PF19292">
    <property type="entry name" value="KPBB_C"/>
    <property type="match status" value="1"/>
</dbReference>
<dbReference type="SUPFAM" id="SSF48208">
    <property type="entry name" value="Six-hairpin glycosidases"/>
    <property type="match status" value="1"/>
</dbReference>
<name>A0A564Z294_HYMDI</name>
<dbReference type="EMBL" id="CABIJS010000555">
    <property type="protein sequence ID" value="VUZ53657.1"/>
    <property type="molecule type" value="Genomic_DNA"/>
</dbReference>
<evidence type="ECO:0000256" key="1">
    <source>
        <dbReference type="ARBA" id="ARBA00005131"/>
    </source>
</evidence>
<evidence type="ECO:0000313" key="11">
    <source>
        <dbReference type="Proteomes" id="UP000321570"/>
    </source>
</evidence>
<keyword evidence="6" id="KW-0449">Lipoprotein</keyword>
<comment type="similarity">
    <text evidence="2 6">Belongs to the phosphorylase b kinase regulatory chain family.</text>
</comment>
<sequence length="1186" mass="134756">MVSSWEEEEIRQHLNEFYRIVNDQLIKYQHPFSGLFPQRPETSPLNCVAHVRDNVYCATAIWALHRAFQRLGDDSGQSYELRQSAVKCMRAILLGWMRQADRLENFKMTQNLETCLYTRLDYETGTPVDDTGYRHLQMDCVGLYVLQLAQMILSGLQIIHTKVEAAFVQNLIFYIERAYRIPDYGMWERGSKQNRDITELHASSIGMAKAALESMSGFNIFGSEGDHTTVMFADIDAHSRNSSILSTLLPRESASKGTDAALIPTISWPAFAIHTSSIRHATMDRVEILKGNYGYKRFTRDGYATVLESSDFYSQGELGKFRGIENEWPMFFAYQVIAAYFDKEMEKAEQFGENLEQLLVHPVSEKYPWLPKYYFVPEGSLAAEREKPGSQIRRSNFKLRTDPRFLWGQSVYLISQMLLKNVLTIHDLDPLERHCPADTRPMSLLSRYSTITSRPSTMCVQMILLAESTRLQQILATYGIQTQTPVEIEPLKLWPPGTLVKASAFMGFNRRLGLKGRPPRPLGCLGASKYYRVSGSTVLVFPHLFEDQSFYFSYDIKALIEEVKNDLIFLSKWWRMKGRPNYCFLVKEDMIIGHGREQLIRFLVSLQSNYVDGVRIVLGRAQNFVATGCIDHLDFFPDWAANSEEFEGLKQLYGGRSFRSLTDLPRVLDDEDLDALLPAPLVIAIADATNRRHFKKMSDSDIVNFVLHDGNRQELWPYKPPDPPKGKENVFTTPIALRAIDYAQEAAALHELMHRHGLDYALQPNGDPCNVRDFFSSLSRRAGINQIWTVVRLTSALLSNYVHSLAPSTSAILVCGKQLTIGTIQGPEIAVNKPTNPRELCDLLRDTVYHVDPLQMSLQQELILYVAALLNKDKSLFENIAIIRLGWFLEAMKLHLEAEESRASGERVDVRKIETQASNEAYVAEARSLGACRLQSLSPSSLKSLLHRTLCSENLEHTPPHGRQKRFNTPHSREQSPALNEGNKPSVDMLYQRQLDGCLGRVPKTFYESVYHILERSPCGVLIMNNLLPQNPTLTDMTPYDLNLVVEVERLLRGITDPAYRALFVETVMVIAVILERNQELSFTEVVDFRLVIQSAIKDFAIMHHIACDESKETKLSVPKKPSRRRLSWPENVAVTDNWEAYARFASTPANIRLGTTSFLAKASIALLLHGTINLSDVSKEACCIS</sequence>
<feature type="domain" description="Phosphorylase b kinase regulatory subunit alpha/beta C-terminal" evidence="9">
    <location>
        <begin position="934"/>
        <end position="1098"/>
    </location>
</feature>
<dbReference type="Proteomes" id="UP000321570">
    <property type="component" value="Unassembled WGS sequence"/>
</dbReference>
<evidence type="ECO:0000256" key="5">
    <source>
        <dbReference type="ARBA" id="ARBA00023277"/>
    </source>
</evidence>
<comment type="function">
    <text evidence="6">Phosphorylase b kinase catalyzes the phosphorylation of serine in certain substrates, including troponin I.</text>
</comment>
<dbReference type="InterPro" id="IPR011613">
    <property type="entry name" value="GH15-like"/>
</dbReference>
<gene>
    <name evidence="10" type="ORF">WMSIL1_LOCUS11743</name>
</gene>
<evidence type="ECO:0000256" key="3">
    <source>
        <dbReference type="ARBA" id="ARBA00022600"/>
    </source>
</evidence>
<evidence type="ECO:0000313" key="10">
    <source>
        <dbReference type="EMBL" id="VUZ53657.1"/>
    </source>
</evidence>
<keyword evidence="11" id="KW-1185">Reference proteome</keyword>
<evidence type="ECO:0000256" key="7">
    <source>
        <dbReference type="SAM" id="MobiDB-lite"/>
    </source>
</evidence>
<feature type="compositionally biased region" description="Polar residues" evidence="7">
    <location>
        <begin position="969"/>
        <end position="978"/>
    </location>
</feature>
<keyword evidence="5 6" id="KW-0119">Carbohydrate metabolism</keyword>
<dbReference type="InterPro" id="IPR008734">
    <property type="entry name" value="PHK_A/B_su"/>
</dbReference>
<dbReference type="GO" id="GO:0005964">
    <property type="term" value="C:phosphorylase kinase complex"/>
    <property type="evidence" value="ECO:0007669"/>
    <property type="project" value="TreeGrafter"/>
</dbReference>
<dbReference type="GO" id="GO:0005886">
    <property type="term" value="C:plasma membrane"/>
    <property type="evidence" value="ECO:0007669"/>
    <property type="project" value="UniProtKB-SubCell"/>
</dbReference>
<keyword evidence="6" id="KW-0636">Prenylation</keyword>
<dbReference type="UniPathway" id="UPA00163"/>
<evidence type="ECO:0000259" key="8">
    <source>
        <dbReference type="Pfam" id="PF00723"/>
    </source>
</evidence>
<evidence type="ECO:0000256" key="4">
    <source>
        <dbReference type="ARBA" id="ARBA00022860"/>
    </source>
</evidence>